<reference evidence="1" key="1">
    <citation type="journal article" date="2021" name="Proc. Natl. Acad. Sci. U.S.A.">
        <title>A Catalog of Tens of Thousands of Viruses from Human Metagenomes Reveals Hidden Associations with Chronic Diseases.</title>
        <authorList>
            <person name="Tisza M.J."/>
            <person name="Buck C.B."/>
        </authorList>
    </citation>
    <scope>NUCLEOTIDE SEQUENCE</scope>
    <source>
        <strain evidence="1">CtqwY3</strain>
    </source>
</reference>
<proteinExistence type="predicted"/>
<organism evidence="1">
    <name type="scientific">Siphoviridae sp. ctqwY3</name>
    <dbReference type="NCBI Taxonomy" id="2827951"/>
    <lineage>
        <taxon>Viruses</taxon>
        <taxon>Duplodnaviria</taxon>
        <taxon>Heunggongvirae</taxon>
        <taxon>Uroviricota</taxon>
        <taxon>Caudoviricetes</taxon>
    </lineage>
</organism>
<evidence type="ECO:0000313" key="1">
    <source>
        <dbReference type="EMBL" id="DAF46638.1"/>
    </source>
</evidence>
<accession>A0A8S5S6U9</accession>
<protein>
    <submittedName>
        <fullName evidence="1">Uncharacterized protein</fullName>
    </submittedName>
</protein>
<sequence length="98" mass="11852">MFDKKVKMLLLVINKMGIEMNYEVITRYSKKFDSMTSEYHLKKWNKREVLDEKTGDMIEKYYCVDKKFNRMDQVVKYLMAIRESNSRGVAYEKDKDTV</sequence>
<name>A0A8S5S6U9_9CAUD</name>
<dbReference type="EMBL" id="BK032541">
    <property type="protein sequence ID" value="DAF46638.1"/>
    <property type="molecule type" value="Genomic_DNA"/>
</dbReference>